<evidence type="ECO:0000256" key="4">
    <source>
        <dbReference type="ARBA" id="ARBA00023170"/>
    </source>
</evidence>
<dbReference type="Pfam" id="PF10328">
    <property type="entry name" value="7TM_GPCR_Srx"/>
    <property type="match status" value="1"/>
</dbReference>
<evidence type="ECO:0000313" key="9">
    <source>
        <dbReference type="Proteomes" id="UP000245119"/>
    </source>
</evidence>
<keyword evidence="5" id="KW-0807">Transducer</keyword>
<dbReference type="AlphaFoldDB" id="A0A2T7P4T2"/>
<dbReference type="OrthoDB" id="6100743at2759"/>
<dbReference type="CDD" id="cd00637">
    <property type="entry name" value="7tm_classA_rhodopsin-like"/>
    <property type="match status" value="1"/>
</dbReference>
<keyword evidence="6" id="KW-0472">Membrane</keyword>
<keyword evidence="9" id="KW-1185">Reference proteome</keyword>
<feature type="transmembrane region" description="Helical" evidence="6">
    <location>
        <begin position="84"/>
        <end position="105"/>
    </location>
</feature>
<dbReference type="Proteomes" id="UP000245119">
    <property type="component" value="Linkage Group LG6"/>
</dbReference>
<keyword evidence="4" id="KW-0675">Receptor</keyword>
<feature type="transmembrane region" description="Helical" evidence="6">
    <location>
        <begin position="173"/>
        <end position="193"/>
    </location>
</feature>
<evidence type="ECO:0000256" key="6">
    <source>
        <dbReference type="SAM" id="Phobius"/>
    </source>
</evidence>
<evidence type="ECO:0000256" key="2">
    <source>
        <dbReference type="ARBA" id="ARBA00022475"/>
    </source>
</evidence>
<evidence type="ECO:0000259" key="7">
    <source>
        <dbReference type="Pfam" id="PF10328"/>
    </source>
</evidence>
<dbReference type="PANTHER" id="PTHR24230">
    <property type="entry name" value="G-PROTEIN COUPLED RECEPTOR"/>
    <property type="match status" value="1"/>
</dbReference>
<dbReference type="GO" id="GO:0005886">
    <property type="term" value="C:plasma membrane"/>
    <property type="evidence" value="ECO:0007669"/>
    <property type="project" value="UniProtKB-SubCell"/>
</dbReference>
<dbReference type="PANTHER" id="PTHR24230:SF0">
    <property type="entry name" value="G-PROTEIN COUPLED RECEPTORS FAMILY 1 PROFILE DOMAIN-CONTAINING PROTEIN"/>
    <property type="match status" value="1"/>
</dbReference>
<proteinExistence type="predicted"/>
<keyword evidence="3" id="KW-0297">G-protein coupled receptor</keyword>
<evidence type="ECO:0000256" key="3">
    <source>
        <dbReference type="ARBA" id="ARBA00023040"/>
    </source>
</evidence>
<accession>A0A2T7P4T2</accession>
<dbReference type="EMBL" id="PZQS01000006">
    <property type="protein sequence ID" value="PVD28418.1"/>
    <property type="molecule type" value="Genomic_DNA"/>
</dbReference>
<evidence type="ECO:0000256" key="1">
    <source>
        <dbReference type="ARBA" id="ARBA00004651"/>
    </source>
</evidence>
<dbReference type="InterPro" id="IPR019430">
    <property type="entry name" value="7TM_GPCR_serpentine_rcpt_Srx"/>
</dbReference>
<dbReference type="GO" id="GO:0007218">
    <property type="term" value="P:neuropeptide signaling pathway"/>
    <property type="evidence" value="ECO:0007669"/>
    <property type="project" value="TreeGrafter"/>
</dbReference>
<keyword evidence="6" id="KW-1133">Transmembrane helix</keyword>
<comment type="caution">
    <text evidence="8">The sequence shown here is derived from an EMBL/GenBank/DDBJ whole genome shotgun (WGS) entry which is preliminary data.</text>
</comment>
<reference evidence="8 9" key="1">
    <citation type="submission" date="2018-04" db="EMBL/GenBank/DDBJ databases">
        <title>The genome of golden apple snail Pomacea canaliculata provides insight into stress tolerance and invasive adaptation.</title>
        <authorList>
            <person name="Liu C."/>
            <person name="Liu B."/>
            <person name="Ren Y."/>
            <person name="Zhang Y."/>
            <person name="Wang H."/>
            <person name="Li S."/>
            <person name="Jiang F."/>
            <person name="Yin L."/>
            <person name="Zhang G."/>
            <person name="Qian W."/>
            <person name="Fan W."/>
        </authorList>
    </citation>
    <scope>NUCLEOTIDE SEQUENCE [LARGE SCALE GENOMIC DNA]</scope>
    <source>
        <strain evidence="8">SZHN2017</strain>
        <tissue evidence="8">Muscle</tissue>
    </source>
</reference>
<feature type="transmembrane region" description="Helical" evidence="6">
    <location>
        <begin position="231"/>
        <end position="254"/>
    </location>
</feature>
<keyword evidence="6" id="KW-0812">Transmembrane</keyword>
<comment type="subcellular location">
    <subcellularLocation>
        <location evidence="1">Cell membrane</location>
        <topology evidence="1">Multi-pass membrane protein</topology>
    </subcellularLocation>
</comment>
<keyword evidence="2" id="KW-1003">Cell membrane</keyword>
<name>A0A2T7P4T2_POMCA</name>
<evidence type="ECO:0000256" key="5">
    <source>
        <dbReference type="ARBA" id="ARBA00023224"/>
    </source>
</evidence>
<dbReference type="SUPFAM" id="SSF81321">
    <property type="entry name" value="Family A G protein-coupled receptor-like"/>
    <property type="match status" value="1"/>
</dbReference>
<protein>
    <recommendedName>
        <fullName evidence="7">7TM GPCR serpentine receptor class x (Srx) domain-containing protein</fullName>
    </recommendedName>
</protein>
<feature type="domain" description="7TM GPCR serpentine receptor class x (Srx)" evidence="7">
    <location>
        <begin position="126"/>
        <end position="277"/>
    </location>
</feature>
<organism evidence="8 9">
    <name type="scientific">Pomacea canaliculata</name>
    <name type="common">Golden apple snail</name>
    <dbReference type="NCBI Taxonomy" id="400727"/>
    <lineage>
        <taxon>Eukaryota</taxon>
        <taxon>Metazoa</taxon>
        <taxon>Spiralia</taxon>
        <taxon>Lophotrochozoa</taxon>
        <taxon>Mollusca</taxon>
        <taxon>Gastropoda</taxon>
        <taxon>Caenogastropoda</taxon>
        <taxon>Architaenioglossa</taxon>
        <taxon>Ampullarioidea</taxon>
        <taxon>Ampullariidae</taxon>
        <taxon>Pomacea</taxon>
    </lineage>
</organism>
<evidence type="ECO:0000313" key="8">
    <source>
        <dbReference type="EMBL" id="PVD28418.1"/>
    </source>
</evidence>
<gene>
    <name evidence="8" type="ORF">C0Q70_11005</name>
</gene>
<dbReference type="Gene3D" id="1.20.1070.10">
    <property type="entry name" value="Rhodopsin 7-helix transmembrane proteins"/>
    <property type="match status" value="1"/>
</dbReference>
<feature type="transmembrane region" description="Helical" evidence="6">
    <location>
        <begin position="133"/>
        <end position="152"/>
    </location>
</feature>
<dbReference type="GO" id="GO:0008528">
    <property type="term" value="F:G protein-coupled peptide receptor activity"/>
    <property type="evidence" value="ECO:0007669"/>
    <property type="project" value="TreeGrafter"/>
</dbReference>
<sequence length="369" mass="40791">MPGRGTSLRLTKTETNLSAINGCAVLPFDDFVPWNNQYDIIKAEVFELFQTAVSGVYLQLLFLISAPANILCMIVFYKHGLRERINLCVFSLSLVDFIFITHSFLQHADSLYMQVIAGLKYNGILGFFLQNKLIGFFGFWWASAFITTLIACERCACVVSPLRAHLLLKTKTTAAIIVIATVVIVGLYCVVGARWTGGCVYDPAANKTTITSYESDFFLANVYLVDTLEGVAYGIILPVFCVSVVTAASAITTVKLRHMMEWRQQTSSAATSSSRDVTLTRMLIGMRLCGLHSNMKKHPRRELQANNTRCTVLTSHPVDTRVDCVVRCAVPMAAVVSPAIPPTALHECVGEKEVQRVQWATVSQVCTRI</sequence>
<feature type="transmembrane region" description="Helical" evidence="6">
    <location>
        <begin position="56"/>
        <end position="77"/>
    </location>
</feature>